<dbReference type="Proteomes" id="UP001198220">
    <property type="component" value="Unassembled WGS sequence"/>
</dbReference>
<organism evidence="7 8">
    <name type="scientific">Hominiventricola filiformis</name>
    <dbReference type="NCBI Taxonomy" id="2885352"/>
    <lineage>
        <taxon>Bacteria</taxon>
        <taxon>Bacillati</taxon>
        <taxon>Bacillota</taxon>
        <taxon>Clostridia</taxon>
        <taxon>Lachnospirales</taxon>
        <taxon>Lachnospiraceae</taxon>
        <taxon>Hominiventricola</taxon>
    </lineage>
</organism>
<dbReference type="GO" id="GO:0005886">
    <property type="term" value="C:plasma membrane"/>
    <property type="evidence" value="ECO:0007669"/>
    <property type="project" value="UniProtKB-SubCell"/>
</dbReference>
<feature type="transmembrane region" description="Helical" evidence="6">
    <location>
        <begin position="304"/>
        <end position="321"/>
    </location>
</feature>
<evidence type="ECO:0000256" key="2">
    <source>
        <dbReference type="ARBA" id="ARBA00022475"/>
    </source>
</evidence>
<evidence type="ECO:0000256" key="3">
    <source>
        <dbReference type="ARBA" id="ARBA00022692"/>
    </source>
</evidence>
<evidence type="ECO:0000256" key="1">
    <source>
        <dbReference type="ARBA" id="ARBA00004651"/>
    </source>
</evidence>
<dbReference type="AlphaFoldDB" id="A0AAE3A5N1"/>
<proteinExistence type="predicted"/>
<evidence type="ECO:0000256" key="4">
    <source>
        <dbReference type="ARBA" id="ARBA00022989"/>
    </source>
</evidence>
<evidence type="ECO:0000256" key="5">
    <source>
        <dbReference type="ARBA" id="ARBA00023136"/>
    </source>
</evidence>
<feature type="transmembrane region" description="Helical" evidence="6">
    <location>
        <begin position="101"/>
        <end position="117"/>
    </location>
</feature>
<comment type="subcellular location">
    <subcellularLocation>
        <location evidence="1">Cell membrane</location>
        <topology evidence="1">Multi-pass membrane protein</topology>
    </subcellularLocation>
</comment>
<dbReference type="EMBL" id="JAJEPS010000005">
    <property type="protein sequence ID" value="MCC2125889.1"/>
    <property type="molecule type" value="Genomic_DNA"/>
</dbReference>
<comment type="caution">
    <text evidence="7">The sequence shown here is derived from an EMBL/GenBank/DDBJ whole genome shotgun (WGS) entry which is preliminary data.</text>
</comment>
<dbReference type="GO" id="GO:0022857">
    <property type="term" value="F:transmembrane transporter activity"/>
    <property type="evidence" value="ECO:0007669"/>
    <property type="project" value="InterPro"/>
</dbReference>
<evidence type="ECO:0000313" key="8">
    <source>
        <dbReference type="Proteomes" id="UP001198220"/>
    </source>
</evidence>
<name>A0AAE3A5N1_9FIRM</name>
<keyword evidence="3 6" id="KW-0812">Transmembrane</keyword>
<dbReference type="Pfam" id="PF02653">
    <property type="entry name" value="BPD_transp_2"/>
    <property type="match status" value="1"/>
</dbReference>
<dbReference type="RefSeq" id="WP_118770504.1">
    <property type="nucleotide sequence ID" value="NZ_JAJEPS010000005.1"/>
</dbReference>
<gene>
    <name evidence="7" type="ORF">LKD36_06830</name>
</gene>
<dbReference type="CDD" id="cd06580">
    <property type="entry name" value="TM_PBP1_transp_TpRbsC_like"/>
    <property type="match status" value="1"/>
</dbReference>
<dbReference type="InterPro" id="IPR001851">
    <property type="entry name" value="ABC_transp_permease"/>
</dbReference>
<feature type="transmembrane region" description="Helical" evidence="6">
    <location>
        <begin position="123"/>
        <end position="147"/>
    </location>
</feature>
<feature type="transmembrane region" description="Helical" evidence="6">
    <location>
        <begin position="24"/>
        <end position="48"/>
    </location>
</feature>
<feature type="transmembrane region" description="Helical" evidence="6">
    <location>
        <begin position="159"/>
        <end position="177"/>
    </location>
</feature>
<evidence type="ECO:0000313" key="7">
    <source>
        <dbReference type="EMBL" id="MCC2125889.1"/>
    </source>
</evidence>
<keyword evidence="8" id="KW-1185">Reference proteome</keyword>
<dbReference type="PANTHER" id="PTHR47089:SF1">
    <property type="entry name" value="GUANOSINE ABC TRANSPORTER PERMEASE PROTEIN NUPP"/>
    <property type="match status" value="1"/>
</dbReference>
<keyword evidence="5 6" id="KW-0472">Membrane</keyword>
<feature type="transmembrane region" description="Helical" evidence="6">
    <location>
        <begin position="336"/>
        <end position="356"/>
    </location>
</feature>
<keyword evidence="4 6" id="KW-1133">Transmembrane helix</keyword>
<feature type="transmembrane region" description="Helical" evidence="6">
    <location>
        <begin position="253"/>
        <end position="273"/>
    </location>
</feature>
<feature type="transmembrane region" description="Helical" evidence="6">
    <location>
        <begin position="206"/>
        <end position="224"/>
    </location>
</feature>
<sequence length="368" mass="40307">MNEKKKEPLFHIVKRDAIPWYQSLGIRAVAIVLALILCAIITTVTTGINPIQVYQSIFAGAFGSARKTWITFQNISILLLISLALTPAFKMKFWNIGGEGQVLIGGLASAACMICLGDKLPNAAVILCMVVASIAAGAFWGFIPAFFKAKWNTNETLSTLMMNYIATQLVAFYTIVWEVPKGSGKIGIINQNTNVGWLPQAFGYKYLLSILVAVLITAFMYIYLNYSKHGYEISVVGESENTAKYVGIKVEKVIMRTVVLSGAICGLVGLLLVGGINHTITTTIAGGQGFTAVLVSWMSKFNPLTMVFSSFLIIFMNRGASEISTNFGLNQSYSDILTGIILFFIIGCEFFISYQLQSRKKAEKKEVK</sequence>
<keyword evidence="2" id="KW-1003">Cell membrane</keyword>
<protein>
    <submittedName>
        <fullName evidence="7">ABC transporter permease</fullName>
    </submittedName>
</protein>
<evidence type="ECO:0000256" key="6">
    <source>
        <dbReference type="SAM" id="Phobius"/>
    </source>
</evidence>
<accession>A0AAE3A5N1</accession>
<feature type="transmembrane region" description="Helical" evidence="6">
    <location>
        <begin position="68"/>
        <end position="89"/>
    </location>
</feature>
<reference evidence="7 8" key="1">
    <citation type="submission" date="2021-10" db="EMBL/GenBank/DDBJ databases">
        <title>Anaerobic single-cell dispensing facilitates the cultivation of human gut bacteria.</title>
        <authorList>
            <person name="Afrizal A."/>
        </authorList>
    </citation>
    <scope>NUCLEOTIDE SEQUENCE [LARGE SCALE GENOMIC DNA]</scope>
    <source>
        <strain evidence="7 8">CLA-AA-H276</strain>
    </source>
</reference>
<dbReference type="PANTHER" id="PTHR47089">
    <property type="entry name" value="ABC TRANSPORTER, PERMEASE PROTEIN"/>
    <property type="match status" value="1"/>
</dbReference>